<feature type="domain" description="Enoyl reductase (ER)" evidence="7">
    <location>
        <begin position="16"/>
        <end position="361"/>
    </location>
</feature>
<evidence type="ECO:0000256" key="4">
    <source>
        <dbReference type="ARBA" id="ARBA00022833"/>
    </source>
</evidence>
<dbReference type="CDD" id="cd08297">
    <property type="entry name" value="CAD3"/>
    <property type="match status" value="1"/>
</dbReference>
<reference evidence="8 9" key="1">
    <citation type="submission" date="2017-05" db="EMBL/GenBank/DDBJ databases">
        <title>Genome sequence for an aflatoxigenic pathogen of Argentinian peanut, Aspergillus arachidicola.</title>
        <authorList>
            <person name="Moore G."/>
            <person name="Beltz S.B."/>
            <person name="Mack B.M."/>
        </authorList>
    </citation>
    <scope>NUCLEOTIDE SEQUENCE [LARGE SCALE GENOMIC DNA]</scope>
    <source>
        <strain evidence="8 9">CBS 117610</strain>
    </source>
</reference>
<dbReference type="PANTHER" id="PTHR42940:SF5">
    <property type="entry name" value="ALCOHOL DEHYDROGENASE 2"/>
    <property type="match status" value="1"/>
</dbReference>
<comment type="similarity">
    <text evidence="2">Belongs to the zinc-containing alcohol dehydrogenase family.</text>
</comment>
<dbReference type="Pfam" id="PF08240">
    <property type="entry name" value="ADH_N"/>
    <property type="match status" value="1"/>
</dbReference>
<dbReference type="STRING" id="656916.A0A2G7G038"/>
<dbReference type="EMBL" id="NEXV01000266">
    <property type="protein sequence ID" value="PIG86216.1"/>
    <property type="molecule type" value="Genomic_DNA"/>
</dbReference>
<comment type="cofactor">
    <cofactor evidence="1">
        <name>Zn(2+)</name>
        <dbReference type="ChEBI" id="CHEBI:29105"/>
    </cofactor>
</comment>
<dbReference type="Proteomes" id="UP000231358">
    <property type="component" value="Unassembled WGS sequence"/>
</dbReference>
<dbReference type="FunFam" id="3.40.50.720:FF:000039">
    <property type="entry name" value="Alcohol dehydrogenase AdhP"/>
    <property type="match status" value="1"/>
</dbReference>
<dbReference type="Pfam" id="PF00107">
    <property type="entry name" value="ADH_zinc_N"/>
    <property type="match status" value="1"/>
</dbReference>
<keyword evidence="3" id="KW-0479">Metal-binding</keyword>
<keyword evidence="5" id="KW-0560">Oxidoreductase</keyword>
<dbReference type="InterPro" id="IPR011032">
    <property type="entry name" value="GroES-like_sf"/>
</dbReference>
<gene>
    <name evidence="8" type="ORF">AARAC_004695</name>
</gene>
<dbReference type="Gene3D" id="3.40.50.720">
    <property type="entry name" value="NAD(P)-binding Rossmann-like Domain"/>
    <property type="match status" value="1"/>
</dbReference>
<dbReference type="GO" id="GO:0004022">
    <property type="term" value="F:alcohol dehydrogenase (NAD+) activity"/>
    <property type="evidence" value="ECO:0007669"/>
    <property type="project" value="TreeGrafter"/>
</dbReference>
<keyword evidence="4" id="KW-0862">Zinc</keyword>
<dbReference type="SUPFAM" id="SSF51735">
    <property type="entry name" value="NAD(P)-binding Rossmann-fold domains"/>
    <property type="match status" value="1"/>
</dbReference>
<dbReference type="InterPro" id="IPR020843">
    <property type="entry name" value="ER"/>
</dbReference>
<keyword evidence="9" id="KW-1185">Reference proteome</keyword>
<dbReference type="InterPro" id="IPR013154">
    <property type="entry name" value="ADH-like_N"/>
</dbReference>
<dbReference type="GO" id="GO:0005737">
    <property type="term" value="C:cytoplasm"/>
    <property type="evidence" value="ECO:0007669"/>
    <property type="project" value="TreeGrafter"/>
</dbReference>
<evidence type="ECO:0000256" key="1">
    <source>
        <dbReference type="ARBA" id="ARBA00001947"/>
    </source>
</evidence>
<organism evidence="8 9">
    <name type="scientific">Aspergillus arachidicola</name>
    <dbReference type="NCBI Taxonomy" id="656916"/>
    <lineage>
        <taxon>Eukaryota</taxon>
        <taxon>Fungi</taxon>
        <taxon>Dikarya</taxon>
        <taxon>Ascomycota</taxon>
        <taxon>Pezizomycotina</taxon>
        <taxon>Eurotiomycetes</taxon>
        <taxon>Eurotiomycetidae</taxon>
        <taxon>Eurotiales</taxon>
        <taxon>Aspergillaceae</taxon>
        <taxon>Aspergillus</taxon>
        <taxon>Aspergillus subgen. Circumdati</taxon>
    </lineage>
</organism>
<evidence type="ECO:0000259" key="7">
    <source>
        <dbReference type="SMART" id="SM00829"/>
    </source>
</evidence>
<dbReference type="SUPFAM" id="SSF50129">
    <property type="entry name" value="GroES-like"/>
    <property type="match status" value="1"/>
</dbReference>
<evidence type="ECO:0000256" key="3">
    <source>
        <dbReference type="ARBA" id="ARBA00022723"/>
    </source>
</evidence>
<dbReference type="InterPro" id="IPR036291">
    <property type="entry name" value="NAD(P)-bd_dom_sf"/>
</dbReference>
<evidence type="ECO:0000256" key="5">
    <source>
        <dbReference type="ARBA" id="ARBA00023002"/>
    </source>
</evidence>
<dbReference type="SMART" id="SM00829">
    <property type="entry name" value="PKS_ER"/>
    <property type="match status" value="1"/>
</dbReference>
<evidence type="ECO:0000313" key="8">
    <source>
        <dbReference type="EMBL" id="PIG86216.1"/>
    </source>
</evidence>
<sequence length="364" mass="38195">MEIPTTQKALVYDEPGTVSTKLVDLPVPEPGQGEEVLVPLTDSGVCHSDMSVMTNSWSTLPEPTPKRQVGGHEGVGEVVKLGPGTHDSDLNIGDRVGIKWTASACGHCQPCQAGSDGLCFNQSISGYYTPGTFQQYVVGPANYVTPIPEGLSSVEAAPMLCAGITVYSALRRSHAQPGQWVVISGAGGGLGHIAVQLASRAMGFRIVGVDHTSKADLVRSSGAEHFVDITQFPKDDESATITAHVKKLCGGLGAHAAIVCTGSNAAYAQALSFLRFNGTLVCVGLPEHEVQPIANASPGVIVANQYTVTGCAVGNLQDTVETLRIAALGTIKIHTRVEKMTELTSIFREIKLGKLQGRVVLDLS</sequence>
<evidence type="ECO:0000256" key="6">
    <source>
        <dbReference type="ARBA" id="ARBA00023027"/>
    </source>
</evidence>
<dbReference type="InterPro" id="IPR013149">
    <property type="entry name" value="ADH-like_C"/>
</dbReference>
<dbReference type="GO" id="GO:0046872">
    <property type="term" value="F:metal ion binding"/>
    <property type="evidence" value="ECO:0007669"/>
    <property type="project" value="UniProtKB-KW"/>
</dbReference>
<dbReference type="Gene3D" id="3.90.180.10">
    <property type="entry name" value="Medium-chain alcohol dehydrogenases, catalytic domain"/>
    <property type="match status" value="1"/>
</dbReference>
<evidence type="ECO:0000313" key="9">
    <source>
        <dbReference type="Proteomes" id="UP000231358"/>
    </source>
</evidence>
<protein>
    <submittedName>
        <fullName evidence="8">Alcohol dehydrogenase</fullName>
    </submittedName>
</protein>
<evidence type="ECO:0000256" key="2">
    <source>
        <dbReference type="ARBA" id="ARBA00008072"/>
    </source>
</evidence>
<keyword evidence="6" id="KW-0520">NAD</keyword>
<accession>A0A2G7G038</accession>
<comment type="caution">
    <text evidence="8">The sequence shown here is derived from an EMBL/GenBank/DDBJ whole genome shotgun (WGS) entry which is preliminary data.</text>
</comment>
<dbReference type="PANTHER" id="PTHR42940">
    <property type="entry name" value="ALCOHOL DEHYDROGENASE 1-RELATED"/>
    <property type="match status" value="1"/>
</dbReference>
<dbReference type="AlphaFoldDB" id="A0A2G7G038"/>
<proteinExistence type="inferred from homology"/>
<name>A0A2G7G038_9EURO</name>